<dbReference type="Pfam" id="PF01244">
    <property type="entry name" value="Peptidase_M19"/>
    <property type="match status" value="1"/>
</dbReference>
<accession>X1C137</accession>
<sequence>MISALADHGGVMGMCFAPAFVDKEKATVERLVDHIDHIIELVGPDHVGLGSDLDGIYS</sequence>
<gene>
    <name evidence="1" type="ORF">S01H4_21162</name>
</gene>
<protein>
    <recommendedName>
        <fullName evidence="2">Membrane dipeptidase</fullName>
    </recommendedName>
</protein>
<dbReference type="EMBL" id="BART01009567">
    <property type="protein sequence ID" value="GAG78086.1"/>
    <property type="molecule type" value="Genomic_DNA"/>
</dbReference>
<dbReference type="GO" id="GO:0070573">
    <property type="term" value="F:metallodipeptidase activity"/>
    <property type="evidence" value="ECO:0007669"/>
    <property type="project" value="InterPro"/>
</dbReference>
<dbReference type="InterPro" id="IPR008257">
    <property type="entry name" value="Pept_M19"/>
</dbReference>
<organism evidence="1">
    <name type="scientific">marine sediment metagenome</name>
    <dbReference type="NCBI Taxonomy" id="412755"/>
    <lineage>
        <taxon>unclassified sequences</taxon>
        <taxon>metagenomes</taxon>
        <taxon>ecological metagenomes</taxon>
    </lineage>
</organism>
<dbReference type="AlphaFoldDB" id="X1C137"/>
<evidence type="ECO:0008006" key="2">
    <source>
        <dbReference type="Google" id="ProtNLM"/>
    </source>
</evidence>
<comment type="caution">
    <text evidence="1">The sequence shown here is derived from an EMBL/GenBank/DDBJ whole genome shotgun (WGS) entry which is preliminary data.</text>
</comment>
<feature type="non-terminal residue" evidence="1">
    <location>
        <position position="58"/>
    </location>
</feature>
<dbReference type="Gene3D" id="3.20.20.140">
    <property type="entry name" value="Metal-dependent hydrolases"/>
    <property type="match status" value="1"/>
</dbReference>
<evidence type="ECO:0000313" key="1">
    <source>
        <dbReference type="EMBL" id="GAG78086.1"/>
    </source>
</evidence>
<reference evidence="1" key="1">
    <citation type="journal article" date="2014" name="Front. Microbiol.">
        <title>High frequency of phylogenetically diverse reductive dehalogenase-homologous genes in deep subseafloor sedimentary metagenomes.</title>
        <authorList>
            <person name="Kawai M."/>
            <person name="Futagami T."/>
            <person name="Toyoda A."/>
            <person name="Takaki Y."/>
            <person name="Nishi S."/>
            <person name="Hori S."/>
            <person name="Arai W."/>
            <person name="Tsubouchi T."/>
            <person name="Morono Y."/>
            <person name="Uchiyama I."/>
            <person name="Ito T."/>
            <person name="Fujiyama A."/>
            <person name="Inagaki F."/>
            <person name="Takami H."/>
        </authorList>
    </citation>
    <scope>NUCLEOTIDE SEQUENCE</scope>
    <source>
        <strain evidence="1">Expedition CK06-06</strain>
    </source>
</reference>
<name>X1C137_9ZZZZ</name>
<proteinExistence type="predicted"/>
<dbReference type="PANTHER" id="PTHR10443">
    <property type="entry name" value="MICROSOMAL DIPEPTIDASE"/>
    <property type="match status" value="1"/>
</dbReference>
<dbReference type="PROSITE" id="PS51365">
    <property type="entry name" value="RENAL_DIPEPTIDASE_2"/>
    <property type="match status" value="1"/>
</dbReference>
<dbReference type="PANTHER" id="PTHR10443:SF12">
    <property type="entry name" value="DIPEPTIDASE"/>
    <property type="match status" value="1"/>
</dbReference>
<dbReference type="SUPFAM" id="SSF51556">
    <property type="entry name" value="Metallo-dependent hydrolases"/>
    <property type="match status" value="1"/>
</dbReference>
<dbReference type="InterPro" id="IPR032466">
    <property type="entry name" value="Metal_Hydrolase"/>
</dbReference>
<dbReference type="GO" id="GO:0006508">
    <property type="term" value="P:proteolysis"/>
    <property type="evidence" value="ECO:0007669"/>
    <property type="project" value="InterPro"/>
</dbReference>